<accession>A0A067R5X2</accession>
<organism evidence="2 3">
    <name type="scientific">Zootermopsis nevadensis</name>
    <name type="common">Dampwood termite</name>
    <dbReference type="NCBI Taxonomy" id="136037"/>
    <lineage>
        <taxon>Eukaryota</taxon>
        <taxon>Metazoa</taxon>
        <taxon>Ecdysozoa</taxon>
        <taxon>Arthropoda</taxon>
        <taxon>Hexapoda</taxon>
        <taxon>Insecta</taxon>
        <taxon>Pterygota</taxon>
        <taxon>Neoptera</taxon>
        <taxon>Polyneoptera</taxon>
        <taxon>Dictyoptera</taxon>
        <taxon>Blattodea</taxon>
        <taxon>Blattoidea</taxon>
        <taxon>Termitoidae</taxon>
        <taxon>Termopsidae</taxon>
        <taxon>Zootermopsis</taxon>
    </lineage>
</organism>
<reference evidence="2 3" key="1">
    <citation type="journal article" date="2014" name="Nat. Commun.">
        <title>Molecular traces of alternative social organization in a termite genome.</title>
        <authorList>
            <person name="Terrapon N."/>
            <person name="Li C."/>
            <person name="Robertson H.M."/>
            <person name="Ji L."/>
            <person name="Meng X."/>
            <person name="Booth W."/>
            <person name="Chen Z."/>
            <person name="Childers C.P."/>
            <person name="Glastad K.M."/>
            <person name="Gokhale K."/>
            <person name="Gowin J."/>
            <person name="Gronenberg W."/>
            <person name="Hermansen R.A."/>
            <person name="Hu H."/>
            <person name="Hunt B.G."/>
            <person name="Huylmans A.K."/>
            <person name="Khalil S.M."/>
            <person name="Mitchell R.D."/>
            <person name="Munoz-Torres M.C."/>
            <person name="Mustard J.A."/>
            <person name="Pan H."/>
            <person name="Reese J.T."/>
            <person name="Scharf M.E."/>
            <person name="Sun F."/>
            <person name="Vogel H."/>
            <person name="Xiao J."/>
            <person name="Yang W."/>
            <person name="Yang Z."/>
            <person name="Yang Z."/>
            <person name="Zhou J."/>
            <person name="Zhu J."/>
            <person name="Brent C.S."/>
            <person name="Elsik C.G."/>
            <person name="Goodisman M.A."/>
            <person name="Liberles D.A."/>
            <person name="Roe R.M."/>
            <person name="Vargo E.L."/>
            <person name="Vilcinskas A."/>
            <person name="Wang J."/>
            <person name="Bornberg-Bauer E."/>
            <person name="Korb J."/>
            <person name="Zhang G."/>
            <person name="Liebig J."/>
        </authorList>
    </citation>
    <scope>NUCLEOTIDE SEQUENCE [LARGE SCALE GENOMIC DNA]</scope>
    <source>
        <tissue evidence="2">Whole organism</tissue>
    </source>
</reference>
<evidence type="ECO:0000313" key="2">
    <source>
        <dbReference type="EMBL" id="KDR14753.1"/>
    </source>
</evidence>
<feature type="region of interest" description="Disordered" evidence="1">
    <location>
        <begin position="272"/>
        <end position="308"/>
    </location>
</feature>
<sequence>MYGHASPEINEEAFVDMLKLLTTENSFTGFISLIESIKRLYTCVGSLGVFSMPVTAQQMSGFSKPFVTFPIYSRFVNSVVVMYLRWKHAPRVRARTPPAEWTPPAHWSQPNGRGPSSYERYLYDRWGNELHSLIRVEKDLMKFFNPQEIDDTSNASSSTSQKRMGTNYNTSPRRNQKRSRRDANRSGNVRQKQKEETVPPTTTGNNGKRNDTFRYDKLFKFSSRRTKDGDDQTSGTSSSAVEASGNAGVTRKDATFRYDKLFCFREKKNSESNVLSKSTARKENKEKSPLPADKEVASNKDATNETANDRSFRYDRLFNFSKKSTTTQNETSEDNDKSDGNRKKETVRQCKEKEFTTNADETKNAGGKDFFRYDRLFSFSTRKQNLPASSENVSTLDSSSSSSNADDLHDSEYDGFSGFSRDFFGGPFQRGNYGKIMPQPVWNFLMHKCSNCNILEKSPGMYKACKFCVQHRERAPNVYCGEHCASAHWMRQHCADHFPYPGMM</sequence>
<feature type="region of interest" description="Disordered" evidence="1">
    <location>
        <begin position="388"/>
        <end position="407"/>
    </location>
</feature>
<feature type="compositionally biased region" description="Basic and acidic residues" evidence="1">
    <location>
        <begin position="280"/>
        <end position="298"/>
    </location>
</feature>
<feature type="region of interest" description="Disordered" evidence="1">
    <location>
        <begin position="323"/>
        <end position="350"/>
    </location>
</feature>
<evidence type="ECO:0000256" key="1">
    <source>
        <dbReference type="SAM" id="MobiDB-lite"/>
    </source>
</evidence>
<feature type="compositionally biased region" description="Basic and acidic residues" evidence="1">
    <location>
        <begin position="208"/>
        <end position="230"/>
    </location>
</feature>
<feature type="compositionally biased region" description="Basic and acidic residues" evidence="1">
    <location>
        <begin position="334"/>
        <end position="350"/>
    </location>
</feature>
<gene>
    <name evidence="2" type="ORF">L798_11508</name>
</gene>
<dbReference type="AlphaFoldDB" id="A0A067R5X2"/>
<name>A0A067R5X2_ZOONE</name>
<dbReference type="InParanoid" id="A0A067R5X2"/>
<dbReference type="EMBL" id="KK852865">
    <property type="protein sequence ID" value="KDR14753.1"/>
    <property type="molecule type" value="Genomic_DNA"/>
</dbReference>
<feature type="compositionally biased region" description="Low complexity" evidence="1">
    <location>
        <begin position="389"/>
        <end position="405"/>
    </location>
</feature>
<dbReference type="Proteomes" id="UP000027135">
    <property type="component" value="Unassembled WGS sequence"/>
</dbReference>
<proteinExistence type="predicted"/>
<evidence type="ECO:0000313" key="3">
    <source>
        <dbReference type="Proteomes" id="UP000027135"/>
    </source>
</evidence>
<feature type="compositionally biased region" description="Polar residues" evidence="1">
    <location>
        <begin position="152"/>
        <end position="173"/>
    </location>
</feature>
<keyword evidence="3" id="KW-1185">Reference proteome</keyword>
<feature type="region of interest" description="Disordered" evidence="1">
    <location>
        <begin position="148"/>
        <end position="247"/>
    </location>
</feature>
<protein>
    <submittedName>
        <fullName evidence="2">Uncharacterized protein</fullName>
    </submittedName>
</protein>